<name>A0A7R8VCV3_TIMDO</name>
<protein>
    <submittedName>
        <fullName evidence="1">Uncharacterized protein</fullName>
    </submittedName>
</protein>
<evidence type="ECO:0000313" key="1">
    <source>
        <dbReference type="EMBL" id="CAD7195963.1"/>
    </source>
</evidence>
<sequence length="324" mass="36631">MLLTGVLVSSRARRLRTGEFEARISFGDLMKDTDCDEFTLSQFLERQRILLHGNEARAFKHIPKMAEPETIFVKSSQVLVCCGPGFDDERGADQRLVSVEIVQATGEDLLVCASAPLHGEKPGPSLVHTGEWNGEPTKVLQHSSELATKARAFPRFTQCRYFDEPSNDGVRICFNNVIRLKGYLPITYLSLVTATWMFVVGGSSRWVQRPDWFRHQRVARNIYFLPTVGAWVTIEKPIRILYQYIVWKVMASIADILEGETTLLPEVKIKSKELAQFSPMKTRDRLLGPSKRDSIKCIPELGPARRIVQSPDTPRCLTARGRAI</sequence>
<proteinExistence type="predicted"/>
<reference evidence="1" key="1">
    <citation type="submission" date="2020-11" db="EMBL/GenBank/DDBJ databases">
        <authorList>
            <person name="Tran Van P."/>
        </authorList>
    </citation>
    <scope>NUCLEOTIDE SEQUENCE</scope>
</reference>
<organism evidence="1">
    <name type="scientific">Timema douglasi</name>
    <name type="common">Walking stick</name>
    <dbReference type="NCBI Taxonomy" id="61478"/>
    <lineage>
        <taxon>Eukaryota</taxon>
        <taxon>Metazoa</taxon>
        <taxon>Ecdysozoa</taxon>
        <taxon>Arthropoda</taxon>
        <taxon>Hexapoda</taxon>
        <taxon>Insecta</taxon>
        <taxon>Pterygota</taxon>
        <taxon>Neoptera</taxon>
        <taxon>Polyneoptera</taxon>
        <taxon>Phasmatodea</taxon>
        <taxon>Timematodea</taxon>
        <taxon>Timematoidea</taxon>
        <taxon>Timematidae</taxon>
        <taxon>Timema</taxon>
    </lineage>
</organism>
<dbReference type="EMBL" id="OA564958">
    <property type="protein sequence ID" value="CAD7195963.1"/>
    <property type="molecule type" value="Genomic_DNA"/>
</dbReference>
<accession>A0A7R8VCV3</accession>
<gene>
    <name evidence="1" type="ORF">TDIB3V08_LOCUS2326</name>
</gene>
<dbReference type="AlphaFoldDB" id="A0A7R8VCV3"/>